<proteinExistence type="predicted"/>
<sequence length="84" mass="9753">MYNPDKDYQYMLDKLNSIRKQKNMSKYALAKATGMSSSSMSNLLNGKTKPYLYNMLLICNAMHISMEELLQNKNYNCENEEAII</sequence>
<feature type="non-terminal residue" evidence="2">
    <location>
        <position position="84"/>
    </location>
</feature>
<gene>
    <name evidence="2" type="ORF">H8Z82_16550</name>
</gene>
<dbReference type="EMBL" id="JACOQG010000062">
    <property type="protein sequence ID" value="MBC5781219.1"/>
    <property type="molecule type" value="Genomic_DNA"/>
</dbReference>
<dbReference type="Pfam" id="PF13443">
    <property type="entry name" value="HTH_26"/>
    <property type="match status" value="1"/>
</dbReference>
<organism evidence="2 3">
    <name type="scientific">Blautia difficilis</name>
    <dbReference type="NCBI Taxonomy" id="2763027"/>
    <lineage>
        <taxon>Bacteria</taxon>
        <taxon>Bacillati</taxon>
        <taxon>Bacillota</taxon>
        <taxon>Clostridia</taxon>
        <taxon>Lachnospirales</taxon>
        <taxon>Lachnospiraceae</taxon>
        <taxon>Blautia</taxon>
    </lineage>
</organism>
<dbReference type="Proteomes" id="UP000649826">
    <property type="component" value="Unassembled WGS sequence"/>
</dbReference>
<comment type="caution">
    <text evidence="2">The sequence shown here is derived from an EMBL/GenBank/DDBJ whole genome shotgun (WGS) entry which is preliminary data.</text>
</comment>
<accession>A0ABR7IMH2</accession>
<dbReference type="Gene3D" id="1.10.260.40">
    <property type="entry name" value="lambda repressor-like DNA-binding domains"/>
    <property type="match status" value="1"/>
</dbReference>
<dbReference type="CDD" id="cd00093">
    <property type="entry name" value="HTH_XRE"/>
    <property type="match status" value="1"/>
</dbReference>
<keyword evidence="3" id="KW-1185">Reference proteome</keyword>
<protein>
    <submittedName>
        <fullName evidence="2">Helix-turn-helix transcriptional regulator</fullName>
    </submittedName>
</protein>
<evidence type="ECO:0000259" key="1">
    <source>
        <dbReference type="PROSITE" id="PS50943"/>
    </source>
</evidence>
<evidence type="ECO:0000313" key="3">
    <source>
        <dbReference type="Proteomes" id="UP000649826"/>
    </source>
</evidence>
<dbReference type="SMART" id="SM00530">
    <property type="entry name" value="HTH_XRE"/>
    <property type="match status" value="1"/>
</dbReference>
<dbReference type="InterPro" id="IPR001387">
    <property type="entry name" value="Cro/C1-type_HTH"/>
</dbReference>
<dbReference type="InterPro" id="IPR010982">
    <property type="entry name" value="Lambda_DNA-bd_dom_sf"/>
</dbReference>
<feature type="domain" description="HTH cro/C1-type" evidence="1">
    <location>
        <begin position="15"/>
        <end position="69"/>
    </location>
</feature>
<name>A0ABR7IMH2_9FIRM</name>
<evidence type="ECO:0000313" key="2">
    <source>
        <dbReference type="EMBL" id="MBC5781219.1"/>
    </source>
</evidence>
<dbReference type="SUPFAM" id="SSF47413">
    <property type="entry name" value="lambda repressor-like DNA-binding domains"/>
    <property type="match status" value="1"/>
</dbReference>
<reference evidence="2 3" key="1">
    <citation type="submission" date="2020-08" db="EMBL/GenBank/DDBJ databases">
        <title>Genome public.</title>
        <authorList>
            <person name="Liu C."/>
            <person name="Sun Q."/>
        </authorList>
    </citation>
    <scope>NUCLEOTIDE SEQUENCE [LARGE SCALE GENOMIC DNA]</scope>
    <source>
        <strain evidence="2 3">M29</strain>
    </source>
</reference>
<dbReference type="PROSITE" id="PS50943">
    <property type="entry name" value="HTH_CROC1"/>
    <property type="match status" value="1"/>
</dbReference>